<proteinExistence type="predicted"/>
<feature type="compositionally biased region" description="Basic and acidic residues" evidence="1">
    <location>
        <begin position="99"/>
        <end position="118"/>
    </location>
</feature>
<evidence type="ECO:0000313" key="2">
    <source>
        <dbReference type="EMBL" id="KAK6634873.1"/>
    </source>
</evidence>
<keyword evidence="3" id="KW-1185">Reference proteome</keyword>
<dbReference type="EMBL" id="JAWJWF010000003">
    <property type="protein sequence ID" value="KAK6634873.1"/>
    <property type="molecule type" value="Genomic_DNA"/>
</dbReference>
<evidence type="ECO:0000313" key="3">
    <source>
        <dbReference type="Proteomes" id="UP001359485"/>
    </source>
</evidence>
<feature type="region of interest" description="Disordered" evidence="1">
    <location>
        <begin position="86"/>
        <end position="118"/>
    </location>
</feature>
<reference evidence="2 3" key="1">
    <citation type="submission" date="2023-09" db="EMBL/GenBank/DDBJ databases">
        <title>Genomes of two closely related lineages of the louse Polyplax serrata with different host specificities.</title>
        <authorList>
            <person name="Martinu J."/>
            <person name="Tarabai H."/>
            <person name="Stefka J."/>
            <person name="Hypsa V."/>
        </authorList>
    </citation>
    <scope>NUCLEOTIDE SEQUENCE [LARGE SCALE GENOMIC DNA]</scope>
    <source>
        <strain evidence="2">98ZLc_SE</strain>
    </source>
</reference>
<dbReference type="Proteomes" id="UP001359485">
    <property type="component" value="Unassembled WGS sequence"/>
</dbReference>
<evidence type="ECO:0000256" key="1">
    <source>
        <dbReference type="SAM" id="MobiDB-lite"/>
    </source>
</evidence>
<protein>
    <submittedName>
        <fullName evidence="2">Uncharacterized protein</fullName>
    </submittedName>
</protein>
<name>A0ABR1B4K0_POLSC</name>
<accession>A0ABR1B4K0</accession>
<organism evidence="2 3">
    <name type="scientific">Polyplax serrata</name>
    <name type="common">Common mouse louse</name>
    <dbReference type="NCBI Taxonomy" id="468196"/>
    <lineage>
        <taxon>Eukaryota</taxon>
        <taxon>Metazoa</taxon>
        <taxon>Ecdysozoa</taxon>
        <taxon>Arthropoda</taxon>
        <taxon>Hexapoda</taxon>
        <taxon>Insecta</taxon>
        <taxon>Pterygota</taxon>
        <taxon>Neoptera</taxon>
        <taxon>Paraneoptera</taxon>
        <taxon>Psocodea</taxon>
        <taxon>Troctomorpha</taxon>
        <taxon>Phthiraptera</taxon>
        <taxon>Anoplura</taxon>
        <taxon>Polyplacidae</taxon>
        <taxon>Polyplax</taxon>
    </lineage>
</organism>
<comment type="caution">
    <text evidence="2">The sequence shown here is derived from an EMBL/GenBank/DDBJ whole genome shotgun (WGS) entry which is preliminary data.</text>
</comment>
<gene>
    <name evidence="2" type="ORF">RUM44_000120</name>
</gene>
<sequence>MGEFPTFGTKGRRLCKGRWKSQKKAKMKKINCPCCARATATATAAPAGVEYRGKQWKIAEKKVKIHRKEEKKQKLRRSDVEEIKAKSFDEGGETIENASWRKNESQRIDRNKQTNKET</sequence>